<dbReference type="CDD" id="cd21091">
    <property type="entry name" value="Fuzzy"/>
    <property type="match status" value="1"/>
</dbReference>
<evidence type="ECO:0000256" key="3">
    <source>
        <dbReference type="ARBA" id="ARBA00022490"/>
    </source>
</evidence>
<keyword evidence="4" id="KW-0206">Cytoskeleton</keyword>
<evidence type="ECO:0000313" key="8">
    <source>
        <dbReference type="EMBL" id="GCB60096.1"/>
    </source>
</evidence>
<reference evidence="8 9" key="1">
    <citation type="journal article" date="2018" name="Nat. Ecol. Evol.">
        <title>Shark genomes provide insights into elasmobranch evolution and the origin of vertebrates.</title>
        <authorList>
            <person name="Hara Y"/>
            <person name="Yamaguchi K"/>
            <person name="Onimaru K"/>
            <person name="Kadota M"/>
            <person name="Koyanagi M"/>
            <person name="Keeley SD"/>
            <person name="Tatsumi K"/>
            <person name="Tanaka K"/>
            <person name="Motone F"/>
            <person name="Kageyama Y"/>
            <person name="Nozu R"/>
            <person name="Adachi N"/>
            <person name="Nishimura O"/>
            <person name="Nakagawa R"/>
            <person name="Tanegashima C"/>
            <person name="Kiyatake I"/>
            <person name="Matsumoto R"/>
            <person name="Murakumo K"/>
            <person name="Nishida K"/>
            <person name="Terakita A"/>
            <person name="Kuratani S"/>
            <person name="Sato K"/>
            <person name="Hyodo S Kuraku.S."/>
        </authorList>
    </citation>
    <scope>NUCLEOTIDE SEQUENCE [LARGE SCALE GENOMIC DNA]</scope>
</reference>
<comment type="similarity">
    <text evidence="2">Belongs to the fuzzy family.</text>
</comment>
<evidence type="ECO:0000256" key="2">
    <source>
        <dbReference type="ARBA" id="ARBA00008550"/>
    </source>
</evidence>
<dbReference type="Pfam" id="PF19038">
    <property type="entry name" value="Fuz_longin_3"/>
    <property type="match status" value="1"/>
</dbReference>
<dbReference type="Pfam" id="PF19036">
    <property type="entry name" value="Fuz_longin_1"/>
    <property type="match status" value="1"/>
</dbReference>
<sequence>MAASAQLLCLATSSGVPLYCRSKGESRQLPFSVIGSLNGVHMFGSNQDVLLTSTCTDNTRVCWRVFHESITLISMTSEENASDLYLSRLLDNVFSAMVLVIGLDDLVNLKNVERLKRELRACYKLIDSFLAASDWIGDLTQCVDCVVSPDSDILQEALDVFVAAAAAESNFGCLMVMGKVVVATEKWWRLAAQEVMLLAWLVGSLAPSSSRDYPIYLPHGSPTVPHRLLTFQLVPGVEVCLLCGPAPSLQQVQTELVERFWSPLLEPLKTCLMTHQRSFSTSIPLHPSILGLLLINREQNKNLFTLQPHGVDQSQQQGAVLPPERRKSVLRLFYTLAASSYFPTDSSEFKPASLYEEFHTGFTHSPAECYIIAEDHKCYAIQTQQHQLFLTFMPDAPTFALRNIATKTFNLLTKEVSF</sequence>
<evidence type="ECO:0000259" key="6">
    <source>
        <dbReference type="Pfam" id="PF19037"/>
    </source>
</evidence>
<proteinExistence type="inferred from homology"/>
<dbReference type="Proteomes" id="UP000288216">
    <property type="component" value="Unassembled WGS sequence"/>
</dbReference>
<dbReference type="Pfam" id="PF19037">
    <property type="entry name" value="Fuz_longin_2"/>
    <property type="match status" value="1"/>
</dbReference>
<dbReference type="PANTHER" id="PTHR13559:SF1">
    <property type="entry name" value="PROTEIN FUZZY HOMOLOG"/>
    <property type="match status" value="1"/>
</dbReference>
<evidence type="ECO:0000259" key="5">
    <source>
        <dbReference type="Pfam" id="PF19036"/>
    </source>
</evidence>
<keyword evidence="3" id="KW-0963">Cytoplasm</keyword>
<organism evidence="8 9">
    <name type="scientific">Scyliorhinus torazame</name>
    <name type="common">Cloudy catshark</name>
    <name type="synonym">Catulus torazame</name>
    <dbReference type="NCBI Taxonomy" id="75743"/>
    <lineage>
        <taxon>Eukaryota</taxon>
        <taxon>Metazoa</taxon>
        <taxon>Chordata</taxon>
        <taxon>Craniata</taxon>
        <taxon>Vertebrata</taxon>
        <taxon>Chondrichthyes</taxon>
        <taxon>Elasmobranchii</taxon>
        <taxon>Galeomorphii</taxon>
        <taxon>Galeoidea</taxon>
        <taxon>Carcharhiniformes</taxon>
        <taxon>Scyliorhinidae</taxon>
        <taxon>Scyliorhinus</taxon>
    </lineage>
</organism>
<accession>A0A401NH10</accession>
<dbReference type="AlphaFoldDB" id="A0A401NH10"/>
<protein>
    <recommendedName>
        <fullName evidence="10">Protein fuzzy homolog</fullName>
    </recommendedName>
</protein>
<evidence type="ECO:0000259" key="7">
    <source>
        <dbReference type="Pfam" id="PF19038"/>
    </source>
</evidence>
<dbReference type="InterPro" id="IPR026069">
    <property type="entry name" value="Fuzzy"/>
</dbReference>
<gene>
    <name evidence="8" type="ORF">scyTo_0011066</name>
</gene>
<dbReference type="InterPro" id="IPR043970">
    <property type="entry name" value="FUZ/MON1/HPS1_longin_3"/>
</dbReference>
<dbReference type="PANTHER" id="PTHR13559">
    <property type="entry name" value="INTRACELLULAR TRAFFIC PROTEIN-RELATED"/>
    <property type="match status" value="1"/>
</dbReference>
<dbReference type="GO" id="GO:1905515">
    <property type="term" value="P:non-motile cilium assembly"/>
    <property type="evidence" value="ECO:0007669"/>
    <property type="project" value="TreeGrafter"/>
</dbReference>
<dbReference type="OrthoDB" id="74835at2759"/>
<feature type="domain" description="FUZ/MON1/HPS1 third Longin" evidence="7">
    <location>
        <begin position="289"/>
        <end position="415"/>
    </location>
</feature>
<name>A0A401NH10_SCYTO</name>
<dbReference type="STRING" id="75743.A0A401NH10"/>
<dbReference type="EMBL" id="BFAA01004911">
    <property type="protein sequence ID" value="GCB60096.1"/>
    <property type="molecule type" value="Genomic_DNA"/>
</dbReference>
<evidence type="ECO:0000256" key="4">
    <source>
        <dbReference type="ARBA" id="ARBA00023212"/>
    </source>
</evidence>
<feature type="domain" description="FUZ/MON1/HPS1 second Longin" evidence="6">
    <location>
        <begin position="168"/>
        <end position="261"/>
    </location>
</feature>
<evidence type="ECO:0000256" key="1">
    <source>
        <dbReference type="ARBA" id="ARBA00004245"/>
    </source>
</evidence>
<comment type="caution">
    <text evidence="8">The sequence shown here is derived from an EMBL/GenBank/DDBJ whole genome shotgun (WGS) entry which is preliminary data.</text>
</comment>
<dbReference type="GO" id="GO:0005856">
    <property type="term" value="C:cytoskeleton"/>
    <property type="evidence" value="ECO:0007669"/>
    <property type="project" value="UniProtKB-SubCell"/>
</dbReference>
<evidence type="ECO:0000313" key="9">
    <source>
        <dbReference type="Proteomes" id="UP000288216"/>
    </source>
</evidence>
<dbReference type="InterPro" id="IPR043971">
    <property type="entry name" value="FUZ/MON1/HPS1_longin_2"/>
</dbReference>
<comment type="subcellular location">
    <subcellularLocation>
        <location evidence="1">Cytoplasm</location>
        <location evidence="1">Cytoskeleton</location>
    </subcellularLocation>
</comment>
<dbReference type="OMA" id="ILTESWA"/>
<dbReference type="InterPro" id="IPR043972">
    <property type="entry name" value="FUZ/MON1/HPS1_longin_1"/>
</dbReference>
<dbReference type="GO" id="GO:0016192">
    <property type="term" value="P:vesicle-mediated transport"/>
    <property type="evidence" value="ECO:0007669"/>
    <property type="project" value="InterPro"/>
</dbReference>
<feature type="domain" description="FUZ/MON1/HPS1 first Longin" evidence="5">
    <location>
        <begin position="6"/>
        <end position="128"/>
    </location>
</feature>
<evidence type="ECO:0008006" key="10">
    <source>
        <dbReference type="Google" id="ProtNLM"/>
    </source>
</evidence>
<keyword evidence="9" id="KW-1185">Reference proteome</keyword>